<evidence type="ECO:0000256" key="1">
    <source>
        <dbReference type="SAM" id="SignalP"/>
    </source>
</evidence>
<reference evidence="3" key="1">
    <citation type="submission" date="2018-02" db="EMBL/GenBank/DDBJ databases">
        <title>Firefly genomes illuminate parallel origins of bioluminescence in beetles.</title>
        <authorList>
            <person name="Fallon T.R."/>
            <person name="Lower S.E.S."/>
            <person name="Behringer M."/>
            <person name="Weng J.-K."/>
        </authorList>
    </citation>
    <scope>NUCLEOTIDE SEQUENCE [LARGE SCALE GENOMIC DNA]</scope>
</reference>
<evidence type="ECO:0000313" key="3">
    <source>
        <dbReference type="Proteomes" id="UP000239250"/>
    </source>
</evidence>
<dbReference type="AlphaFoldDB" id="A0A2S0NKK0"/>
<evidence type="ECO:0000313" key="2">
    <source>
        <dbReference type="EMBL" id="AVP49534.1"/>
    </source>
</evidence>
<name>A0A2S0NKK0_9MOLU</name>
<sequence>MKKILSILMGLTVTSSAALTVVSCEVPVHQVPIKFDGEFKPNEGNWSDYNDGDRVKAFQGNFLGDKSVAFDNTIARLRNLLSLTPAFINDKNRFSQYNELLIGADADDDSKTAAVHGIYRRKSTQGEKPLDFYNKFKKTNISSIGGLYWLHKNVQKDELAEDATAARTAWDFAEKAFETPDGADFVKNFLGLDSNLQDSSWTEQHISKADNPKISLMDSKVVEFTSKVEGEDAVINEPVSETLKEFEDVNTGIDYKDKIEKVGQDKSKPFNQFIFGDKLPTTHVKVVDKPTTEKAVEANSKDTQDDWIIIEKSTEEKEGKTIHKWNPKDGQFFLGDETSITINYKFTTDTKNEQAEKYNVKTTFKGMKPVFRPIIKEANLKAKDGSTTKTYFAKWTFVGYQFNDQHNFIKDGNKEIKPGQGLFSNIKLDELNITKA</sequence>
<dbReference type="RefSeq" id="WP_303662112.1">
    <property type="nucleotide sequence ID" value="NZ_CP027019.1"/>
</dbReference>
<dbReference type="Proteomes" id="UP000239250">
    <property type="component" value="Chromosome"/>
</dbReference>
<evidence type="ECO:0008006" key="4">
    <source>
        <dbReference type="Google" id="ProtNLM"/>
    </source>
</evidence>
<dbReference type="EMBL" id="CP027019">
    <property type="protein sequence ID" value="AVP49534.1"/>
    <property type="molecule type" value="Genomic_DNA"/>
</dbReference>
<proteinExistence type="predicted"/>
<accession>A0A2S0NKK0</accession>
<feature type="signal peptide" evidence="1">
    <location>
        <begin position="1"/>
        <end position="17"/>
    </location>
</feature>
<protein>
    <recommendedName>
        <fullName evidence="4">Lipoprotein</fullName>
    </recommendedName>
</protein>
<keyword evidence="1" id="KW-0732">Signal</keyword>
<feature type="chain" id="PRO_5015534471" description="Lipoprotein" evidence="1">
    <location>
        <begin position="18"/>
        <end position="436"/>
    </location>
</feature>
<dbReference type="PROSITE" id="PS51257">
    <property type="entry name" value="PROKAR_LIPOPROTEIN"/>
    <property type="match status" value="1"/>
</dbReference>
<gene>
    <name evidence="2" type="ORF">C5T88_03070</name>
</gene>
<organism evidence="2 3">
    <name type="scientific">Williamsoniiplasma luminosum</name>
    <dbReference type="NCBI Taxonomy" id="214888"/>
    <lineage>
        <taxon>Bacteria</taxon>
        <taxon>Bacillati</taxon>
        <taxon>Mycoplasmatota</taxon>
        <taxon>Mollicutes</taxon>
        <taxon>Entomoplasmatales</taxon>
        <taxon>Williamsoniiplasma</taxon>
    </lineage>
</organism>